<dbReference type="GO" id="GO:0005737">
    <property type="term" value="C:cytoplasm"/>
    <property type="evidence" value="ECO:0007669"/>
    <property type="project" value="UniProtKB-SubCell"/>
</dbReference>
<comment type="function">
    <text evidence="2">Required for morphogenesis under gluconeogenic growth conditions.</text>
</comment>
<evidence type="ECO:0000313" key="4">
    <source>
        <dbReference type="Proteomes" id="UP000176901"/>
    </source>
</evidence>
<dbReference type="InterPro" id="IPR038136">
    <property type="entry name" value="CofD-like_dom_sf"/>
</dbReference>
<gene>
    <name evidence="3" type="ORF">A3C82_00120</name>
</gene>
<accession>A0A1G2R4I4</accession>
<dbReference type="InterPro" id="IPR010119">
    <property type="entry name" value="Gluconeogen_factor"/>
</dbReference>
<dbReference type="PANTHER" id="PTHR30135">
    <property type="entry name" value="UNCHARACTERIZED PROTEIN YVCK-RELATED"/>
    <property type="match status" value="1"/>
</dbReference>
<dbReference type="EMBL" id="MHTW01000015">
    <property type="protein sequence ID" value="OHA67289.1"/>
    <property type="molecule type" value="Genomic_DNA"/>
</dbReference>
<evidence type="ECO:0000256" key="1">
    <source>
        <dbReference type="ARBA" id="ARBA00022490"/>
    </source>
</evidence>
<proteinExistence type="inferred from homology"/>
<name>A0A1G2R4I4_9BACT</name>
<evidence type="ECO:0000256" key="2">
    <source>
        <dbReference type="HAMAP-Rule" id="MF_00973"/>
    </source>
</evidence>
<reference evidence="3 4" key="1">
    <citation type="journal article" date="2016" name="Nat. Commun.">
        <title>Thousands of microbial genomes shed light on interconnected biogeochemical processes in an aquifer system.</title>
        <authorList>
            <person name="Anantharaman K."/>
            <person name="Brown C.T."/>
            <person name="Hug L.A."/>
            <person name="Sharon I."/>
            <person name="Castelle C.J."/>
            <person name="Probst A.J."/>
            <person name="Thomas B.C."/>
            <person name="Singh A."/>
            <person name="Wilkins M.J."/>
            <person name="Karaoz U."/>
            <person name="Brodie E.L."/>
            <person name="Williams K.H."/>
            <person name="Hubbard S.S."/>
            <person name="Banfield J.F."/>
        </authorList>
    </citation>
    <scope>NUCLEOTIDE SEQUENCE [LARGE SCALE GENOMIC DNA]</scope>
</reference>
<dbReference type="GO" id="GO:0043743">
    <property type="term" value="F:LPPG:FO 2-phospho-L-lactate transferase activity"/>
    <property type="evidence" value="ECO:0007669"/>
    <property type="project" value="InterPro"/>
</dbReference>
<comment type="caution">
    <text evidence="3">The sequence shown here is derived from an EMBL/GenBank/DDBJ whole genome shotgun (WGS) entry which is preliminary data.</text>
</comment>
<dbReference type="GO" id="GO:0008360">
    <property type="term" value="P:regulation of cell shape"/>
    <property type="evidence" value="ECO:0007669"/>
    <property type="project" value="UniProtKB-UniRule"/>
</dbReference>
<sequence length="336" mass="37047">MKPRKKNIVVIGGGTGSYTVLSGLKKYPVNLTAIVSMADDGGSTRVLREEFGVLPPGSVRPAMVALSSQEETLAKLFSFRFSQGTLAGHNFGNLFLVALTKQLGSFEEAVERAAELLHLKGEVVPSTLQKVTLYAKLENNAVIKGEANIDVPKHNGNLRIKKVWLEPKAKANPRALKAIRQADLIVIGPGDLYTSIIPNFLVQGIGRAVEKSKAKKVYVCNIMTKFGETTGFCAKDFVDVLERYLGKDVFDYIVVNIKRPDSKRIKEYGHTRARFVEYSPEDSAKAHFSVLAGDFVRKAGFIRHDSDKLAKLLFSLVASKKQKGHPYAQCIRIPLE</sequence>
<dbReference type="Gene3D" id="3.40.50.10680">
    <property type="entry name" value="CofD-like domains"/>
    <property type="match status" value="1"/>
</dbReference>
<dbReference type="Pfam" id="PF01933">
    <property type="entry name" value="CofD"/>
    <property type="match status" value="1"/>
</dbReference>
<dbReference type="NCBIfam" id="TIGR01826">
    <property type="entry name" value="CofD_related"/>
    <property type="match status" value="1"/>
</dbReference>
<dbReference type="InterPro" id="IPR002882">
    <property type="entry name" value="CofD"/>
</dbReference>
<evidence type="ECO:0000313" key="3">
    <source>
        <dbReference type="EMBL" id="OHA67289.1"/>
    </source>
</evidence>
<dbReference type="STRING" id="1802451.A3C82_00120"/>
<dbReference type="CDD" id="cd07187">
    <property type="entry name" value="YvcK_like"/>
    <property type="match status" value="1"/>
</dbReference>
<dbReference type="AlphaFoldDB" id="A0A1G2R4I4"/>
<keyword evidence="1 2" id="KW-0963">Cytoplasm</keyword>
<dbReference type="Proteomes" id="UP000176901">
    <property type="component" value="Unassembled WGS sequence"/>
</dbReference>
<dbReference type="PANTHER" id="PTHR30135:SF3">
    <property type="entry name" value="GLUCONEOGENESIS FACTOR-RELATED"/>
    <property type="match status" value="1"/>
</dbReference>
<dbReference type="SUPFAM" id="SSF142338">
    <property type="entry name" value="CofD-like"/>
    <property type="match status" value="1"/>
</dbReference>
<organism evidence="3 4">
    <name type="scientific">Candidatus Wildermuthbacteria bacterium RIFCSPHIGHO2_02_FULL_47_12</name>
    <dbReference type="NCBI Taxonomy" id="1802451"/>
    <lineage>
        <taxon>Bacteria</taxon>
        <taxon>Candidatus Wildermuthiibacteriota</taxon>
    </lineage>
</organism>
<comment type="subcellular location">
    <subcellularLocation>
        <location evidence="2">Cytoplasm</location>
    </subcellularLocation>
</comment>
<protein>
    <recommendedName>
        <fullName evidence="2">Putative gluconeogenesis factor</fullName>
    </recommendedName>
</protein>
<dbReference type="HAMAP" id="MF_00973">
    <property type="entry name" value="Gluconeogen_factor"/>
    <property type="match status" value="1"/>
</dbReference>
<comment type="similarity">
    <text evidence="2">Belongs to the gluconeogenesis factor family.</text>
</comment>